<comment type="caution">
    <text evidence="6">The sequence shown here is derived from an EMBL/GenBank/DDBJ whole genome shotgun (WGS) entry which is preliminary data.</text>
</comment>
<dbReference type="PROSITE" id="PS50197">
    <property type="entry name" value="BEACH"/>
    <property type="match status" value="1"/>
</dbReference>
<dbReference type="InterPro" id="IPR023362">
    <property type="entry name" value="PH-BEACH_dom"/>
</dbReference>
<dbReference type="InterPro" id="IPR036372">
    <property type="entry name" value="BEACH_dom_sf"/>
</dbReference>
<dbReference type="Pfam" id="PF23295">
    <property type="entry name" value="Arm_4"/>
    <property type="match status" value="1"/>
</dbReference>
<dbReference type="Gene3D" id="1.10.1540.10">
    <property type="entry name" value="BEACH domain"/>
    <property type="match status" value="1"/>
</dbReference>
<feature type="non-terminal residue" evidence="6">
    <location>
        <position position="2270"/>
    </location>
</feature>
<keyword evidence="2" id="KW-0677">Repeat</keyword>
<dbReference type="PROSITE" id="PS51783">
    <property type="entry name" value="PH_BEACH"/>
    <property type="match status" value="1"/>
</dbReference>
<dbReference type="Gene3D" id="2.30.29.30">
    <property type="entry name" value="Pleckstrin-homology domain (PH domain)/Phosphotyrosine-binding domain (PTB)"/>
    <property type="match status" value="1"/>
</dbReference>
<feature type="domain" description="BEACH" evidence="4">
    <location>
        <begin position="2019"/>
        <end position="2270"/>
    </location>
</feature>
<dbReference type="InterPro" id="IPR011993">
    <property type="entry name" value="PH-like_dom_sf"/>
</dbReference>
<dbReference type="PANTHER" id="PTHR46108:SF4">
    <property type="entry name" value="BLUE CHEESE"/>
    <property type="match status" value="1"/>
</dbReference>
<evidence type="ECO:0000256" key="3">
    <source>
        <dbReference type="SAM" id="MobiDB-lite"/>
    </source>
</evidence>
<feature type="compositionally biased region" description="Basic and acidic residues" evidence="3">
    <location>
        <begin position="1790"/>
        <end position="1808"/>
    </location>
</feature>
<dbReference type="InterPro" id="IPR000409">
    <property type="entry name" value="BEACH_dom"/>
</dbReference>
<dbReference type="Pfam" id="PF14844">
    <property type="entry name" value="PH_BEACH"/>
    <property type="match status" value="1"/>
</dbReference>
<protein>
    <submittedName>
        <fullName evidence="6">Uncharacterized protein</fullName>
    </submittedName>
</protein>
<dbReference type="InterPro" id="IPR051944">
    <property type="entry name" value="BEACH_domain_protein"/>
</dbReference>
<proteinExistence type="predicted"/>
<feature type="region of interest" description="Disordered" evidence="3">
    <location>
        <begin position="1752"/>
        <end position="1855"/>
    </location>
</feature>
<dbReference type="EMBL" id="BTSY01000004">
    <property type="protein sequence ID" value="GMT24191.1"/>
    <property type="molecule type" value="Genomic_DNA"/>
</dbReference>
<reference evidence="6" key="1">
    <citation type="submission" date="2023-10" db="EMBL/GenBank/DDBJ databases">
        <title>Genome assembly of Pristionchus species.</title>
        <authorList>
            <person name="Yoshida K."/>
            <person name="Sommer R.J."/>
        </authorList>
    </citation>
    <scope>NUCLEOTIDE SEQUENCE</scope>
    <source>
        <strain evidence="6">RS5133</strain>
    </source>
</reference>
<evidence type="ECO:0000259" key="5">
    <source>
        <dbReference type="PROSITE" id="PS51783"/>
    </source>
</evidence>
<accession>A0AAV5VXC5</accession>
<feature type="compositionally biased region" description="Basic and acidic residues" evidence="3">
    <location>
        <begin position="1765"/>
        <end position="1774"/>
    </location>
</feature>
<dbReference type="Pfam" id="PF02138">
    <property type="entry name" value="Beach"/>
    <property type="match status" value="1"/>
</dbReference>
<name>A0AAV5VXC5_9BILA</name>
<feature type="compositionally biased region" description="Acidic residues" evidence="3">
    <location>
        <begin position="1809"/>
        <end position="1820"/>
    </location>
</feature>
<feature type="non-terminal residue" evidence="6">
    <location>
        <position position="1"/>
    </location>
</feature>
<dbReference type="CDD" id="cd06071">
    <property type="entry name" value="Beach"/>
    <property type="match status" value="1"/>
</dbReference>
<dbReference type="SMART" id="SM01026">
    <property type="entry name" value="Beach"/>
    <property type="match status" value="1"/>
</dbReference>
<gene>
    <name evidence="6" type="ORF">PFISCL1PPCAC_15488</name>
</gene>
<evidence type="ECO:0000313" key="7">
    <source>
        <dbReference type="Proteomes" id="UP001432322"/>
    </source>
</evidence>
<keyword evidence="7" id="KW-1185">Reference proteome</keyword>
<evidence type="ECO:0000256" key="1">
    <source>
        <dbReference type="ARBA" id="ARBA00022574"/>
    </source>
</evidence>
<dbReference type="SUPFAM" id="SSF81837">
    <property type="entry name" value="BEACH domain"/>
    <property type="match status" value="1"/>
</dbReference>
<sequence length="2270" mass="256931">AFSITTLFTASKRRELSEDEHKLALLSTDLFTVTMKGNSENCRIFGEVMGSKPLLDLIVSVQYCEWRSSALQLLKQLLLMSSSDSYLSSLLNCINRCILPKDISLTYELLKSILSVLRESHKVRILFRRSGGYVCLISVVLSLETTLSPSSEPISSSSSISPSLPPLQLVILDLINLIFKVLTISMRFEPSNAKFFSVEVNWESVTTVLRLTGAFTNSTQLSDINEDEKELKPLLYMCHQVFRMDDTIHTGILPDGMPIIIFYECYLIRLLFNMALDNYEKPASDVSFSTNDSLEDSFITWTSSLLVHPGAILSLLHLIPSIESIDKKWTLATRLYVTLLVKSLLRPERNQQLMCQLEMPRHLLSVCSSVFLLPSHILLPHLHYLLERLSYQSMAPSQLRQFLRLDLPLCCRNLDEIKGESPIRTTEGGPIPLSRVKALVSMITPRDRRLSNAPSFVEFDMTHEGFGCLFLPSLSPLSPSTPNRMERPFPPINGLSYSVWMFIDSFSDKKLDAHPLRLLTLSRVRHNTQRNERQSTAAFTVQLSSIDRSLLISTEEYDVPGCDLEKEANFQSDKVVRIPLVDSIREKEWIHLCIVLSRSLIKKSQLSVYLNGQVIATHKMQYIIENMGGGSSQLVPTLAVNAIIGTAPVMRRPSRLRWRLASMMLIEDTLTNESVHRIFSLQPHYIGSLQTVGIDRGPLVQEEKIIFSLNGAAVDELTLAKIRGLYCQLDADMSAGLLGLNSSDNSSPLRILLNTSSHAFGPGRSFGAIIVGYLGMRSFAPRSVPRLIDSIGGYPCLFALVAMATDSEGLYASLKTIVSAVRSNTNLYDSINSNRAYQMLSILIEDKGHLLNSHIVHLIFALVGTLDTTRETASIPNVQAFEDVVADLHVWSGTTDEMHKMLFEHVYELVIDHRMDNLRVVRSSNMLSRLLLTVMNRPSLLISTHDILFNLISAISRPPADDRSILKLGQFIASTLPLTQCEIEEECRQPLSMEELHNGLMATALPLSSSLHRLFAVYIRNKLVSMIHFFLVNSSPSISSSFSDQLAKILGFDWLLALMSPKVHETTVFLSLKILLIVLSKSSLLHKFREGQSNGGWLADAESIVRNSAATVLGFSVSVDIGTVGSQVVINPETANCAGFCALEHILATHCERPFVYVGMFALLVGQPVKDMLIMDQFNVDIIWNEVFGLKGNSSVLDAINSAEFCYDALFVLFSLIRSCIYSGDITRDTSCRTQYSCTTIQMITFLYQNCRSFFSVCHSHEFIVIVFSSLLSEEWNKETDTSPDMETLTHHLNSQSGVAVLDFMKRIIMDELQANGDKNERLLDTLMETVSDCCSPYRPLHQMALSSLISLLLSEILSTDLLESSSLPPHSNPLSSHAIHANIYNLCSKIVDGIWQSLLISSDPLKMLTFFNDIHLIAAQRDSKGEMDSLINAMMRCILYILSRPIDSITQQMIVLDTLTSLVTKKYIYLQSNDAWFFCSLTHLIFMLSVTPDILSSSDRLGKGSAQVAVAASRVWSDVVCSKKIILEETLRRSSVSELNGARALLASAAGQYWRAFVEGQLARMNTSATLNRPLLHQQISQRINQVTSGFSKLPLLSRRSLSASPSNSLKKTELMRLGCVTSEVVFLWLRLHSSLLRQLVLSQSVRYHEWHSHVKKWCLHEWSSLEAQLTRERAIWGPDEACSLDKFRLDTTEGPGRLRRKLIPNRQFYHDYPYRPYLEDPSAKALRAKVAISKDSKAYYDAHRRRRPKTIDEDIIENNSRVESCDSDKEEMTMDLEMFKSSMMKRVAVNDREEMQGKEDGGNKDEREEEDAEEDMEIREDKKEDENNKRDGEEKEMNEMMERKKEKRGPDNQTLLRLLEQGEQIHSMFRCARVQGLESAEGLLLFGKDHYYVVDGFTLLKTKEIRDLDFLPPDLHDPIVPYTATGSTSPPRVSRICSKFSYDNIREVHKRRYLLQPIALEVFSADGRNYLLAFPKRMRDRVYDKLLSMARGLREGGKESVGGQRWNMSMEQTGRTLLINSLTGQQSVTQRWVNGQISNLQYLMHLNTLAGRGYNDLSQYPVFPWVLSDYSSSNLDLSNPSSFRDLSRPMGAQNKDRLDQFLKRYNEWDDPSGETPPYMYGTHYSSSMIVVSYLVRLEPFTQQFLSLQGGHFDLADRMFHSIGDAWNSASKNNMADVKELIPEFFFLPEMFINNNKFDLGRKQSGIEVNDVILPPWAKNDPREFVRVHRMALESDYVSQNLNDWIDLIFGYKQNGEEAIVGHNLFHHL</sequence>
<dbReference type="InterPro" id="IPR056252">
    <property type="entry name" value="Alfy-like_Arm-like"/>
</dbReference>
<evidence type="ECO:0000313" key="6">
    <source>
        <dbReference type="EMBL" id="GMT24191.1"/>
    </source>
</evidence>
<evidence type="ECO:0000259" key="4">
    <source>
        <dbReference type="PROSITE" id="PS50197"/>
    </source>
</evidence>
<evidence type="ECO:0000256" key="2">
    <source>
        <dbReference type="ARBA" id="ARBA00022737"/>
    </source>
</evidence>
<dbReference type="SUPFAM" id="SSF50729">
    <property type="entry name" value="PH domain-like"/>
    <property type="match status" value="1"/>
</dbReference>
<dbReference type="CDD" id="cd01201">
    <property type="entry name" value="PH_BEACH"/>
    <property type="match status" value="1"/>
</dbReference>
<keyword evidence="1" id="KW-0853">WD repeat</keyword>
<organism evidence="6 7">
    <name type="scientific">Pristionchus fissidentatus</name>
    <dbReference type="NCBI Taxonomy" id="1538716"/>
    <lineage>
        <taxon>Eukaryota</taxon>
        <taxon>Metazoa</taxon>
        <taxon>Ecdysozoa</taxon>
        <taxon>Nematoda</taxon>
        <taxon>Chromadorea</taxon>
        <taxon>Rhabditida</taxon>
        <taxon>Rhabditina</taxon>
        <taxon>Diplogasteromorpha</taxon>
        <taxon>Diplogasteroidea</taxon>
        <taxon>Neodiplogasteridae</taxon>
        <taxon>Pristionchus</taxon>
    </lineage>
</organism>
<dbReference type="Proteomes" id="UP001432322">
    <property type="component" value="Unassembled WGS sequence"/>
</dbReference>
<dbReference type="PANTHER" id="PTHR46108">
    <property type="entry name" value="BLUE CHEESE"/>
    <property type="match status" value="1"/>
</dbReference>
<feature type="compositionally biased region" description="Basic and acidic residues" evidence="3">
    <location>
        <begin position="1821"/>
        <end position="1852"/>
    </location>
</feature>
<feature type="domain" description="BEACH-type PH" evidence="5">
    <location>
        <begin position="1862"/>
        <end position="1989"/>
    </location>
</feature>